<evidence type="ECO:0000256" key="1">
    <source>
        <dbReference type="ARBA" id="ARBA00023015"/>
    </source>
</evidence>
<evidence type="ECO:0000256" key="3">
    <source>
        <dbReference type="ARBA" id="ARBA00023163"/>
    </source>
</evidence>
<keyword evidence="2" id="KW-0238">DNA-binding</keyword>
<organism evidence="5 6">
    <name type="scientific">Cohnella zeiphila</name>
    <dbReference type="NCBI Taxonomy" id="2761120"/>
    <lineage>
        <taxon>Bacteria</taxon>
        <taxon>Bacillati</taxon>
        <taxon>Bacillota</taxon>
        <taxon>Bacilli</taxon>
        <taxon>Bacillales</taxon>
        <taxon>Paenibacillaceae</taxon>
        <taxon>Cohnella</taxon>
    </lineage>
</organism>
<dbReference type="GO" id="GO:0003700">
    <property type="term" value="F:DNA-binding transcription factor activity"/>
    <property type="evidence" value="ECO:0007669"/>
    <property type="project" value="InterPro"/>
</dbReference>
<dbReference type="PANTHER" id="PTHR42756">
    <property type="entry name" value="TRANSCRIPTIONAL REGULATOR, MARR"/>
    <property type="match status" value="1"/>
</dbReference>
<dbReference type="InterPro" id="IPR036388">
    <property type="entry name" value="WH-like_DNA-bd_sf"/>
</dbReference>
<keyword evidence="1" id="KW-0805">Transcription regulation</keyword>
<dbReference type="Pfam" id="PF01047">
    <property type="entry name" value="MarR"/>
    <property type="match status" value="1"/>
</dbReference>
<evidence type="ECO:0000256" key="2">
    <source>
        <dbReference type="ARBA" id="ARBA00023125"/>
    </source>
</evidence>
<dbReference type="SMART" id="SM00347">
    <property type="entry name" value="HTH_MARR"/>
    <property type="match status" value="1"/>
</dbReference>
<dbReference type="PRINTS" id="PR00598">
    <property type="entry name" value="HTHMARR"/>
</dbReference>
<proteinExistence type="predicted"/>
<gene>
    <name evidence="5" type="ORF">H7C18_09805</name>
</gene>
<keyword evidence="6" id="KW-1185">Reference proteome</keyword>
<sequence length="162" mass="18580">MLTNLKDQTQKIAENFIRFLPLVYNRMDKTALKNNPEAGQTSLTHLQQHILEELAQTEAGISVTRLANSIRISKQQLTPLIMKLEEAGYVSKNPDPIDRRAVLLLLTDKGKDIVTRHWGEFYRAFTGRIAALSEEDLNDLDYAIDKIVRIFERMERGDGARR</sequence>
<dbReference type="InterPro" id="IPR036390">
    <property type="entry name" value="WH_DNA-bd_sf"/>
</dbReference>
<dbReference type="SUPFAM" id="SSF46785">
    <property type="entry name" value="Winged helix' DNA-binding domain"/>
    <property type="match status" value="1"/>
</dbReference>
<dbReference type="GO" id="GO:0003677">
    <property type="term" value="F:DNA binding"/>
    <property type="evidence" value="ECO:0007669"/>
    <property type="project" value="UniProtKB-KW"/>
</dbReference>
<name>A0A7X0VVA3_9BACL</name>
<evidence type="ECO:0000313" key="6">
    <source>
        <dbReference type="Proteomes" id="UP000564644"/>
    </source>
</evidence>
<dbReference type="Gene3D" id="1.10.10.10">
    <property type="entry name" value="Winged helix-like DNA-binding domain superfamily/Winged helix DNA-binding domain"/>
    <property type="match status" value="1"/>
</dbReference>
<protein>
    <submittedName>
        <fullName evidence="5">MarR family transcriptional regulator</fullName>
    </submittedName>
</protein>
<dbReference type="InterPro" id="IPR000835">
    <property type="entry name" value="HTH_MarR-typ"/>
</dbReference>
<reference evidence="5 6" key="1">
    <citation type="submission" date="2020-08" db="EMBL/GenBank/DDBJ databases">
        <title>Cohnella phylogeny.</title>
        <authorList>
            <person name="Dunlap C."/>
        </authorList>
    </citation>
    <scope>NUCLEOTIDE SEQUENCE [LARGE SCALE GENOMIC DNA]</scope>
    <source>
        <strain evidence="5 6">CBP 2801</strain>
    </source>
</reference>
<evidence type="ECO:0000259" key="4">
    <source>
        <dbReference type="PROSITE" id="PS50995"/>
    </source>
</evidence>
<dbReference type="PROSITE" id="PS50995">
    <property type="entry name" value="HTH_MARR_2"/>
    <property type="match status" value="1"/>
</dbReference>
<feature type="domain" description="HTH marR-type" evidence="4">
    <location>
        <begin position="13"/>
        <end position="149"/>
    </location>
</feature>
<dbReference type="PANTHER" id="PTHR42756:SF1">
    <property type="entry name" value="TRANSCRIPTIONAL REPRESSOR OF EMRAB OPERON"/>
    <property type="match status" value="1"/>
</dbReference>
<dbReference type="AlphaFoldDB" id="A0A7X0VVA3"/>
<dbReference type="Proteomes" id="UP000564644">
    <property type="component" value="Unassembled WGS sequence"/>
</dbReference>
<dbReference type="EMBL" id="JACJVO010000010">
    <property type="protein sequence ID" value="MBB6731200.1"/>
    <property type="molecule type" value="Genomic_DNA"/>
</dbReference>
<keyword evidence="3" id="KW-0804">Transcription</keyword>
<evidence type="ECO:0000313" key="5">
    <source>
        <dbReference type="EMBL" id="MBB6731200.1"/>
    </source>
</evidence>
<comment type="caution">
    <text evidence="5">The sequence shown here is derived from an EMBL/GenBank/DDBJ whole genome shotgun (WGS) entry which is preliminary data.</text>
</comment>
<accession>A0A7X0VVA3</accession>